<keyword evidence="1" id="KW-0812">Transmembrane</keyword>
<feature type="transmembrane region" description="Helical" evidence="1">
    <location>
        <begin position="120"/>
        <end position="141"/>
    </location>
</feature>
<dbReference type="Proteomes" id="UP000295293">
    <property type="component" value="Unassembled WGS sequence"/>
</dbReference>
<dbReference type="AlphaFoldDB" id="A0A4R6YU20"/>
<dbReference type="EMBL" id="SNZH01000009">
    <property type="protein sequence ID" value="TDR42024.1"/>
    <property type="molecule type" value="Genomic_DNA"/>
</dbReference>
<evidence type="ECO:0000313" key="3">
    <source>
        <dbReference type="Proteomes" id="UP000295293"/>
    </source>
</evidence>
<gene>
    <name evidence="2" type="ORF">DFR29_10980</name>
</gene>
<proteinExistence type="predicted"/>
<accession>A0A4R6YU20</accession>
<keyword evidence="1" id="KW-0472">Membrane</keyword>
<sequence length="145" mass="15810">MTSAIRRLMLPVPALLIGLLALSYSALLYQESRSVEQHGVLAPVQAIQNTKKIKRSGDRITFRADITFIGQDGRSLTAKAAISDNALDGFGAGHRIQVRYLADRPDVIRIVGDEDEGSSWLLVIVGCAALVYGSHGILRALQRRK</sequence>
<keyword evidence="1" id="KW-1133">Transmembrane helix</keyword>
<reference evidence="2 3" key="1">
    <citation type="submission" date="2019-03" db="EMBL/GenBank/DDBJ databases">
        <title>Genomic Encyclopedia of Type Strains, Phase IV (KMG-IV): sequencing the most valuable type-strain genomes for metagenomic binning, comparative biology and taxonomic classification.</title>
        <authorList>
            <person name="Goeker M."/>
        </authorList>
    </citation>
    <scope>NUCLEOTIDE SEQUENCE [LARGE SCALE GENOMIC DNA]</scope>
    <source>
        <strain evidence="2 3">DSM 21667</strain>
    </source>
</reference>
<organism evidence="2 3">
    <name type="scientific">Tahibacter aquaticus</name>
    <dbReference type="NCBI Taxonomy" id="520092"/>
    <lineage>
        <taxon>Bacteria</taxon>
        <taxon>Pseudomonadati</taxon>
        <taxon>Pseudomonadota</taxon>
        <taxon>Gammaproteobacteria</taxon>
        <taxon>Lysobacterales</taxon>
        <taxon>Rhodanobacteraceae</taxon>
        <taxon>Tahibacter</taxon>
    </lineage>
</organism>
<dbReference type="RefSeq" id="WP_133819518.1">
    <property type="nucleotide sequence ID" value="NZ_SNZH01000009.1"/>
</dbReference>
<name>A0A4R6YU20_9GAMM</name>
<evidence type="ECO:0000313" key="2">
    <source>
        <dbReference type="EMBL" id="TDR42024.1"/>
    </source>
</evidence>
<evidence type="ECO:0000256" key="1">
    <source>
        <dbReference type="SAM" id="Phobius"/>
    </source>
</evidence>
<keyword evidence="3" id="KW-1185">Reference proteome</keyword>
<protein>
    <submittedName>
        <fullName evidence="2">Uncharacterized protein DUF3592</fullName>
    </submittedName>
</protein>
<comment type="caution">
    <text evidence="2">The sequence shown here is derived from an EMBL/GenBank/DDBJ whole genome shotgun (WGS) entry which is preliminary data.</text>
</comment>